<comment type="catalytic activity">
    <reaction evidence="12">
        <text>hydrogencarbonate + L-glutamine + 2 ATP + H2O = carbamoyl phosphate + L-glutamate + 2 ADP + phosphate + 2 H(+)</text>
        <dbReference type="Rhea" id="RHEA:18633"/>
        <dbReference type="ChEBI" id="CHEBI:15377"/>
        <dbReference type="ChEBI" id="CHEBI:15378"/>
        <dbReference type="ChEBI" id="CHEBI:17544"/>
        <dbReference type="ChEBI" id="CHEBI:29985"/>
        <dbReference type="ChEBI" id="CHEBI:30616"/>
        <dbReference type="ChEBI" id="CHEBI:43474"/>
        <dbReference type="ChEBI" id="CHEBI:58228"/>
        <dbReference type="ChEBI" id="CHEBI:58359"/>
        <dbReference type="ChEBI" id="CHEBI:456216"/>
        <dbReference type="EC" id="6.3.5.5"/>
    </reaction>
</comment>
<keyword evidence="8" id="KW-0677">Repeat</keyword>
<dbReference type="PROSITE" id="PS51855">
    <property type="entry name" value="MGS"/>
    <property type="match status" value="1"/>
</dbReference>
<evidence type="ECO:0000256" key="4">
    <source>
        <dbReference type="ARBA" id="ARBA00022571"/>
    </source>
</evidence>
<evidence type="ECO:0000256" key="6">
    <source>
        <dbReference type="ARBA" id="ARBA00022605"/>
    </source>
</evidence>
<evidence type="ECO:0000256" key="11">
    <source>
        <dbReference type="ARBA" id="ARBA00023211"/>
    </source>
</evidence>
<dbReference type="GO" id="GO:0004088">
    <property type="term" value="F:carbamoyl-phosphate synthase (glutamine-hydrolyzing) activity"/>
    <property type="evidence" value="ECO:0007669"/>
    <property type="project" value="UniProtKB-EC"/>
</dbReference>
<dbReference type="PANTHER" id="PTHR11405">
    <property type="entry name" value="CARBAMOYLTRANSFERASE FAMILY MEMBER"/>
    <property type="match status" value="1"/>
</dbReference>
<feature type="domain" description="ATP-grasp" evidence="13">
    <location>
        <begin position="39"/>
        <end position="120"/>
    </location>
</feature>
<keyword evidence="7" id="KW-0479">Metal-binding</keyword>
<evidence type="ECO:0000256" key="8">
    <source>
        <dbReference type="ARBA" id="ARBA00022737"/>
    </source>
</evidence>
<dbReference type="CDD" id="cd01424">
    <property type="entry name" value="MGS_CPS_II"/>
    <property type="match status" value="1"/>
</dbReference>
<evidence type="ECO:0000256" key="7">
    <source>
        <dbReference type="ARBA" id="ARBA00022723"/>
    </source>
</evidence>
<gene>
    <name evidence="15" type="ORF">MNBD_ALPHA04-90</name>
</gene>
<dbReference type="GO" id="GO:0006541">
    <property type="term" value="P:glutamine metabolic process"/>
    <property type="evidence" value="ECO:0007669"/>
    <property type="project" value="TreeGrafter"/>
</dbReference>
<keyword evidence="9" id="KW-0547">Nucleotide-binding</keyword>
<evidence type="ECO:0000259" key="14">
    <source>
        <dbReference type="PROSITE" id="PS51855"/>
    </source>
</evidence>
<dbReference type="PROSITE" id="PS00867">
    <property type="entry name" value="CPSASE_2"/>
    <property type="match status" value="1"/>
</dbReference>
<dbReference type="InterPro" id="IPR011607">
    <property type="entry name" value="MGS-like_dom"/>
</dbReference>
<dbReference type="InterPro" id="IPR036914">
    <property type="entry name" value="MGS-like_dom_sf"/>
</dbReference>
<comment type="pathway">
    <text evidence="1">Amino-acid biosynthesis; L-arginine biosynthesis; carbamoyl phosphate from bicarbonate: step 1/1.</text>
</comment>
<dbReference type="GO" id="GO:0046872">
    <property type="term" value="F:metal ion binding"/>
    <property type="evidence" value="ECO:0007669"/>
    <property type="project" value="UniProtKB-KW"/>
</dbReference>
<protein>
    <recommendedName>
        <fullName evidence="3">carbamoyl-phosphate synthase (glutamine-hydrolyzing)</fullName>
        <ecNumber evidence="3">6.3.5.5</ecNumber>
    </recommendedName>
</protein>
<dbReference type="Gene3D" id="3.40.50.1380">
    <property type="entry name" value="Methylglyoxal synthase-like domain"/>
    <property type="match status" value="1"/>
</dbReference>
<dbReference type="GO" id="GO:0006526">
    <property type="term" value="P:L-arginine biosynthetic process"/>
    <property type="evidence" value="ECO:0007669"/>
    <property type="project" value="UniProtKB-KW"/>
</dbReference>
<evidence type="ECO:0000313" key="15">
    <source>
        <dbReference type="EMBL" id="VAW03229.1"/>
    </source>
</evidence>
<name>A0A3B0SRS7_9ZZZZ</name>
<keyword evidence="5 15" id="KW-0436">Ligase</keyword>
<reference evidence="15" key="1">
    <citation type="submission" date="2018-06" db="EMBL/GenBank/DDBJ databases">
        <authorList>
            <person name="Zhirakovskaya E."/>
        </authorList>
    </citation>
    <scope>NUCLEOTIDE SEQUENCE</scope>
</reference>
<evidence type="ECO:0000256" key="9">
    <source>
        <dbReference type="ARBA" id="ARBA00022741"/>
    </source>
</evidence>
<evidence type="ECO:0000256" key="3">
    <source>
        <dbReference type="ARBA" id="ARBA00012738"/>
    </source>
</evidence>
<evidence type="ECO:0000256" key="2">
    <source>
        <dbReference type="ARBA" id="ARBA00009799"/>
    </source>
</evidence>
<dbReference type="SMART" id="SM00851">
    <property type="entry name" value="MGS"/>
    <property type="match status" value="1"/>
</dbReference>
<evidence type="ECO:0000256" key="1">
    <source>
        <dbReference type="ARBA" id="ARBA00005077"/>
    </source>
</evidence>
<evidence type="ECO:0000256" key="5">
    <source>
        <dbReference type="ARBA" id="ARBA00022598"/>
    </source>
</evidence>
<dbReference type="Pfam" id="PF02142">
    <property type="entry name" value="MGS"/>
    <property type="match status" value="1"/>
</dbReference>
<evidence type="ECO:0000256" key="12">
    <source>
        <dbReference type="ARBA" id="ARBA00048816"/>
    </source>
</evidence>
<dbReference type="FunFam" id="3.30.470.20:FF:000026">
    <property type="entry name" value="Carbamoyl-phosphate synthase large chain"/>
    <property type="match status" value="1"/>
</dbReference>
<dbReference type="EC" id="6.3.5.5" evidence="3"/>
<dbReference type="InterPro" id="IPR005479">
    <property type="entry name" value="CPAse_ATP-bd"/>
</dbReference>
<dbReference type="SUPFAM" id="SSF56059">
    <property type="entry name" value="Glutathione synthetase ATP-binding domain-like"/>
    <property type="match status" value="1"/>
</dbReference>
<organism evidence="15">
    <name type="scientific">hydrothermal vent metagenome</name>
    <dbReference type="NCBI Taxonomy" id="652676"/>
    <lineage>
        <taxon>unclassified sequences</taxon>
        <taxon>metagenomes</taxon>
        <taxon>ecological metagenomes</taxon>
    </lineage>
</organism>
<dbReference type="PANTHER" id="PTHR11405:SF53">
    <property type="entry name" value="CARBAMOYL-PHOSPHATE SYNTHASE [AMMONIA], MITOCHONDRIAL"/>
    <property type="match status" value="1"/>
</dbReference>
<dbReference type="GO" id="GO:0005737">
    <property type="term" value="C:cytoplasm"/>
    <property type="evidence" value="ECO:0007669"/>
    <property type="project" value="TreeGrafter"/>
</dbReference>
<keyword evidence="4" id="KW-0055">Arginine biosynthesis</keyword>
<dbReference type="GO" id="GO:0005524">
    <property type="term" value="F:ATP binding"/>
    <property type="evidence" value="ECO:0007669"/>
    <property type="project" value="UniProtKB-KW"/>
</dbReference>
<dbReference type="PROSITE" id="PS50975">
    <property type="entry name" value="ATP_GRASP"/>
    <property type="match status" value="1"/>
</dbReference>
<accession>A0A3B0SRS7</accession>
<sequence>MEVDVDAICDGDDVVVCGVLQHIEEAGVHSGDSACTIPPYSLPDDIIAEMERQAAALAHGLKVRGLMNIQFAIKADVREDGSQTSEVYLIEVNPRASRTVPFVAKAIGVPIAKIAARVMAGEKLKNLPSIDRNIDYIAVKEAVFPFNRFPGIDPVLSPEMKSTGEVMGIDQTFPIAFAKSQLGANNHLPQKGTLFVSVKETDKAVIEPAARLAEQLGFNIIATAGTAEYLTKRGIKVQKINKVAEGRPHIVDRIKDGEVDLIFNTTEGWQSLKDSKSIRAAALNGKIPIYTTATASNAVMQAIEAMRDETLEVRALQSYYKGSQT</sequence>
<comment type="similarity">
    <text evidence="2">Belongs to the CarB family.</text>
</comment>
<dbReference type="Gene3D" id="3.30.470.20">
    <property type="entry name" value="ATP-grasp fold, B domain"/>
    <property type="match status" value="1"/>
</dbReference>
<dbReference type="EMBL" id="UOEF01000367">
    <property type="protein sequence ID" value="VAW03229.1"/>
    <property type="molecule type" value="Genomic_DNA"/>
</dbReference>
<dbReference type="InterPro" id="IPR033937">
    <property type="entry name" value="MGS_CPS_CarB"/>
</dbReference>
<dbReference type="AlphaFoldDB" id="A0A3B0SRS7"/>
<feature type="domain" description="MGS-like" evidence="14">
    <location>
        <begin position="186"/>
        <end position="325"/>
    </location>
</feature>
<dbReference type="InterPro" id="IPR011761">
    <property type="entry name" value="ATP-grasp"/>
</dbReference>
<evidence type="ECO:0000259" key="13">
    <source>
        <dbReference type="PROSITE" id="PS50975"/>
    </source>
</evidence>
<dbReference type="Pfam" id="PF02786">
    <property type="entry name" value="CPSase_L_D2"/>
    <property type="match status" value="1"/>
</dbReference>
<proteinExistence type="inferred from homology"/>
<keyword evidence="6" id="KW-0028">Amino-acid biosynthesis</keyword>
<dbReference type="SUPFAM" id="SSF52335">
    <property type="entry name" value="Methylglyoxal synthase-like"/>
    <property type="match status" value="1"/>
</dbReference>
<keyword evidence="10" id="KW-0067">ATP-binding</keyword>
<evidence type="ECO:0000256" key="10">
    <source>
        <dbReference type="ARBA" id="ARBA00022840"/>
    </source>
</evidence>
<keyword evidence="11" id="KW-0464">Manganese</keyword>